<comment type="caution">
    <text evidence="1">The sequence shown here is derived from an EMBL/GenBank/DDBJ whole genome shotgun (WGS) entry which is preliminary data.</text>
</comment>
<name>A0A917EZC0_9MICO</name>
<sequence>MYAAKNAVLVAAELQLGSNAARLLLHMALECWDDHDNPAGALPRRYFGGREMSAIALGFLAPENGSNRAFQVVNRTMRELLGKGAIRRVRPGRSGQRAEFELLLDSSRPPTMKRRLNPVVNLTERRDQGVTF</sequence>
<dbReference type="RefSeq" id="WP_188678266.1">
    <property type="nucleotide sequence ID" value="NZ_BMGP01000004.1"/>
</dbReference>
<accession>A0A917EZC0</accession>
<dbReference type="EMBL" id="BMGP01000004">
    <property type="protein sequence ID" value="GGF28463.1"/>
    <property type="molecule type" value="Genomic_DNA"/>
</dbReference>
<dbReference type="Proteomes" id="UP000598775">
    <property type="component" value="Unassembled WGS sequence"/>
</dbReference>
<evidence type="ECO:0000313" key="1">
    <source>
        <dbReference type="EMBL" id="GGF28463.1"/>
    </source>
</evidence>
<reference evidence="1 2" key="1">
    <citation type="journal article" date="2014" name="Int. J. Syst. Evol. Microbiol.">
        <title>Complete genome sequence of Corynebacterium casei LMG S-19264T (=DSM 44701T), isolated from a smear-ripened cheese.</title>
        <authorList>
            <consortium name="US DOE Joint Genome Institute (JGI-PGF)"/>
            <person name="Walter F."/>
            <person name="Albersmeier A."/>
            <person name="Kalinowski J."/>
            <person name="Ruckert C."/>
        </authorList>
    </citation>
    <scope>NUCLEOTIDE SEQUENCE [LARGE SCALE GENOMIC DNA]</scope>
    <source>
        <strain evidence="1 2">CGMCC 1.12976</strain>
    </source>
</reference>
<dbReference type="AlphaFoldDB" id="A0A917EZC0"/>
<evidence type="ECO:0000313" key="2">
    <source>
        <dbReference type="Proteomes" id="UP000598775"/>
    </source>
</evidence>
<organism evidence="1 2">
    <name type="scientific">Subtercola lobariae</name>
    <dbReference type="NCBI Taxonomy" id="1588641"/>
    <lineage>
        <taxon>Bacteria</taxon>
        <taxon>Bacillati</taxon>
        <taxon>Actinomycetota</taxon>
        <taxon>Actinomycetes</taxon>
        <taxon>Micrococcales</taxon>
        <taxon>Microbacteriaceae</taxon>
        <taxon>Subtercola</taxon>
    </lineage>
</organism>
<keyword evidence="2" id="KW-1185">Reference proteome</keyword>
<gene>
    <name evidence="1" type="ORF">GCM10011399_22060</name>
</gene>
<protein>
    <submittedName>
        <fullName evidence="1">Uncharacterized protein</fullName>
    </submittedName>
</protein>
<proteinExistence type="predicted"/>